<dbReference type="PANTHER" id="PTHR24201">
    <property type="entry name" value="ANK_REP_REGION DOMAIN-CONTAINING PROTEIN"/>
    <property type="match status" value="1"/>
</dbReference>
<proteinExistence type="predicted"/>
<evidence type="ECO:0000313" key="5">
    <source>
        <dbReference type="Proteomes" id="UP000887566"/>
    </source>
</evidence>
<reference evidence="6" key="1">
    <citation type="submission" date="2022-11" db="UniProtKB">
        <authorList>
            <consortium name="WormBaseParasite"/>
        </authorList>
    </citation>
    <scope>IDENTIFICATION</scope>
</reference>
<dbReference type="InterPro" id="IPR036770">
    <property type="entry name" value="Ankyrin_rpt-contain_sf"/>
</dbReference>
<feature type="compositionally biased region" description="Basic residues" evidence="4">
    <location>
        <begin position="156"/>
        <end position="165"/>
    </location>
</feature>
<feature type="region of interest" description="Disordered" evidence="4">
    <location>
        <begin position="152"/>
        <end position="177"/>
    </location>
</feature>
<feature type="region of interest" description="Disordered" evidence="4">
    <location>
        <begin position="801"/>
        <end position="841"/>
    </location>
</feature>
<dbReference type="Gene3D" id="1.25.40.20">
    <property type="entry name" value="Ankyrin repeat-containing domain"/>
    <property type="match status" value="1"/>
</dbReference>
<dbReference type="PROSITE" id="PS50297">
    <property type="entry name" value="ANK_REP_REGION"/>
    <property type="match status" value="1"/>
</dbReference>
<evidence type="ECO:0000256" key="1">
    <source>
        <dbReference type="ARBA" id="ARBA00022737"/>
    </source>
</evidence>
<feature type="compositionally biased region" description="Polar residues" evidence="4">
    <location>
        <begin position="699"/>
        <end position="714"/>
    </location>
</feature>
<protein>
    <submittedName>
        <fullName evidence="6">ANK_REP_REGION domain-containing protein</fullName>
    </submittedName>
</protein>
<feature type="region of interest" description="Disordered" evidence="4">
    <location>
        <begin position="875"/>
        <end position="923"/>
    </location>
</feature>
<keyword evidence="1" id="KW-0677">Repeat</keyword>
<feature type="region of interest" description="Disordered" evidence="4">
    <location>
        <begin position="699"/>
        <end position="719"/>
    </location>
</feature>
<feature type="region of interest" description="Disordered" evidence="4">
    <location>
        <begin position="362"/>
        <end position="387"/>
    </location>
</feature>
<dbReference type="Pfam" id="PF12796">
    <property type="entry name" value="Ank_2"/>
    <property type="match status" value="1"/>
</dbReference>
<keyword evidence="2 3" id="KW-0040">ANK repeat</keyword>
<sequence length="1219" mass="134093">MATNGSREPSATVDVDKPYPFGYSNELGSLTNNETSISTAKRLRQRLQRQQSGQSGRRYTGESSECSSMVGTPTDTGRSFTFTGTAAQRAVTREREDRKPSVTPNLSELMLEAIHLDDVPLMDRLLAAHNNRQTASFLTTSDSVGSTNTLTDLAQRRHGNTHRRSNASSTISTHSSGRSTCAVMNTLHMAILHRQREIVELLLKSGYEANNPATCHCKGNCSASGNIPMANIMPRTHSITPELCSTCAGLRSASIIDQTPMGVCVRAQAADMIALLIAYGADVNLADEDGNTPLMLAVRESPVSWECVEALVFFGAKIEQKNTRGICPLDLAPELSKLQTFYVEELYKIAWVAQNTHYSTTNGAHGSPDTPHKAMGHSNAGGASGSNRPSLALPHWRFHANEAVSTFEKPSIVKAPLSPRASAAPSISNCSMLDTPLAKETARRKSLVSLQMHRKTIKSARDYPAIESVSWQQAWELLEKMAANPECLDTMQSSLLKYTGHMGADAHCSPAHRWRQCSQHCAQILIARLMLFLCHIKSFRATLSLRPQLKTLIQLLDCTLDPQLLCLLLQSVALIALDTKTHQMFCDLQIDDVLIQMLLPADDWYYTNHSTKFGQYVKHHAARILVYVGMGDRVGSRVNIFQNYDNSGDTKKQLSLYPSEDEYICQTCSTPATMQEFSRSAMSVEGILKKVLSELLKHSQPSTTDAITEESPGTNSPPPILPVADDRAGSIDEPCTSSAIQKLSIRTTAILVSLDNLEAYLCKMGLVLDSILLLRLLLHKLSWDLSLVVKKRVAVVDNANGAHGHKSINDPRGAPMHKLSSTSLGGPRGFGKSKSFDRRDVDKQKQFGDKNFLRVDYGGSKPGVSKRVTIRRSSSVEIIRPKRMSSGSKDMRGSKERRKRLGTDTSSGSNRSKKTNSSTSSVQKHFPKYIQSLFRGQSSMGGWSSRASSVMSQRSSSGGLRMSTFSGGTSIASDNSGPFLFSFVLRKRASTIGTRFPISRNRTISRNSGDSTCLRVPDRESPILVSVGEMNPDFQCVRQLVINLLTVFSKENRNIVSTMKECADVLRQILNSPQHPSIKNWCAEIIEVVSMQVTPAEESTMESDERVNDEYLDTIRLLCLSCKTISLLDGSSKLPLKRQEASTLQQWRVGGGVSKHQVLLEFRGAKWQFIAPSYNVLKSISMTLWEIMQNGASTSIQKSLNAANNRRAVIDSPAGSEFL</sequence>
<name>A0A914VGA0_9BILA</name>
<dbReference type="AlphaFoldDB" id="A0A914VGA0"/>
<feature type="repeat" description="ANK" evidence="3">
    <location>
        <begin position="289"/>
        <end position="323"/>
    </location>
</feature>
<keyword evidence="5" id="KW-1185">Reference proteome</keyword>
<dbReference type="Proteomes" id="UP000887566">
    <property type="component" value="Unplaced"/>
</dbReference>
<evidence type="ECO:0000313" key="6">
    <source>
        <dbReference type="WBParaSite" id="PSAMB.scaffold196size66982.g3205.t1"/>
    </source>
</evidence>
<feature type="compositionally biased region" description="Low complexity" evidence="4">
    <location>
        <begin position="378"/>
        <end position="387"/>
    </location>
</feature>
<feature type="compositionally biased region" description="Low complexity" evidence="4">
    <location>
        <begin position="905"/>
        <end position="921"/>
    </location>
</feature>
<dbReference type="InterPro" id="IPR002110">
    <property type="entry name" value="Ankyrin_rpt"/>
</dbReference>
<feature type="repeat" description="ANK" evidence="3">
    <location>
        <begin position="256"/>
        <end position="288"/>
    </location>
</feature>
<dbReference type="SMART" id="SM00248">
    <property type="entry name" value="ANK"/>
    <property type="match status" value="3"/>
</dbReference>
<dbReference type="InterPro" id="IPR050776">
    <property type="entry name" value="Ank_Repeat/CDKN_Inhibitor"/>
</dbReference>
<accession>A0A914VGA0</accession>
<feature type="region of interest" description="Disordered" evidence="4">
    <location>
        <begin position="1"/>
        <end position="103"/>
    </location>
</feature>
<dbReference type="SUPFAM" id="SSF48403">
    <property type="entry name" value="Ankyrin repeat"/>
    <property type="match status" value="1"/>
</dbReference>
<evidence type="ECO:0000256" key="2">
    <source>
        <dbReference type="ARBA" id="ARBA00023043"/>
    </source>
</evidence>
<evidence type="ECO:0000256" key="4">
    <source>
        <dbReference type="SAM" id="MobiDB-lite"/>
    </source>
</evidence>
<feature type="compositionally biased region" description="Low complexity" evidence="4">
    <location>
        <begin position="48"/>
        <end position="58"/>
    </location>
</feature>
<feature type="compositionally biased region" description="Low complexity" evidence="4">
    <location>
        <begin position="166"/>
        <end position="177"/>
    </location>
</feature>
<feature type="compositionally biased region" description="Basic and acidic residues" evidence="4">
    <location>
        <begin position="91"/>
        <end position="100"/>
    </location>
</feature>
<dbReference type="PANTHER" id="PTHR24201:SF15">
    <property type="entry name" value="ANKYRIN REPEAT DOMAIN-CONTAINING PROTEIN 66"/>
    <property type="match status" value="1"/>
</dbReference>
<evidence type="ECO:0000256" key="3">
    <source>
        <dbReference type="PROSITE-ProRule" id="PRU00023"/>
    </source>
</evidence>
<dbReference type="PROSITE" id="PS50088">
    <property type="entry name" value="ANK_REPEAT"/>
    <property type="match status" value="2"/>
</dbReference>
<feature type="compositionally biased region" description="Polar residues" evidence="4">
    <location>
        <begin position="26"/>
        <end position="39"/>
    </location>
</feature>
<feature type="compositionally biased region" description="Polar residues" evidence="4">
    <location>
        <begin position="61"/>
        <end position="86"/>
    </location>
</feature>
<organism evidence="5 6">
    <name type="scientific">Plectus sambesii</name>
    <dbReference type="NCBI Taxonomy" id="2011161"/>
    <lineage>
        <taxon>Eukaryota</taxon>
        <taxon>Metazoa</taxon>
        <taxon>Ecdysozoa</taxon>
        <taxon>Nematoda</taxon>
        <taxon>Chromadorea</taxon>
        <taxon>Plectida</taxon>
        <taxon>Plectina</taxon>
        <taxon>Plectoidea</taxon>
        <taxon>Plectidae</taxon>
        <taxon>Plectus</taxon>
    </lineage>
</organism>
<dbReference type="WBParaSite" id="PSAMB.scaffold196size66982.g3205.t1">
    <property type="protein sequence ID" value="PSAMB.scaffold196size66982.g3205.t1"/>
    <property type="gene ID" value="PSAMB.scaffold196size66982.g3205"/>
</dbReference>